<keyword evidence="3" id="KW-0813">Transport</keyword>
<dbReference type="PANTHER" id="PTHR30472:SF70">
    <property type="entry name" value="MOLYBDATE IMPORT SYSTEM PERMEASE PROTEIN MOLB"/>
    <property type="match status" value="1"/>
</dbReference>
<accession>A0A842JHT3</accession>
<feature type="transmembrane region" description="Helical" evidence="8">
    <location>
        <begin position="112"/>
        <end position="131"/>
    </location>
</feature>
<keyword evidence="6 8" id="KW-1133">Transmembrane helix</keyword>
<keyword evidence="5 8" id="KW-0812">Transmembrane</keyword>
<feature type="transmembrane region" description="Helical" evidence="8">
    <location>
        <begin position="59"/>
        <end position="80"/>
    </location>
</feature>
<feature type="transmembrane region" description="Helical" evidence="8">
    <location>
        <begin position="272"/>
        <end position="290"/>
    </location>
</feature>
<evidence type="ECO:0000313" key="9">
    <source>
        <dbReference type="EMBL" id="MBC2888829.1"/>
    </source>
</evidence>
<keyword evidence="7 8" id="KW-0472">Membrane</keyword>
<dbReference type="PANTHER" id="PTHR30472">
    <property type="entry name" value="FERRIC ENTEROBACTIN TRANSPORT SYSTEM PERMEASE PROTEIN"/>
    <property type="match status" value="1"/>
</dbReference>
<dbReference type="CDD" id="cd06550">
    <property type="entry name" value="TM_ABC_iron-siderophores_like"/>
    <property type="match status" value="1"/>
</dbReference>
<dbReference type="Pfam" id="PF01032">
    <property type="entry name" value="FecCD"/>
    <property type="match status" value="1"/>
</dbReference>
<keyword evidence="10" id="KW-1185">Reference proteome</keyword>
<evidence type="ECO:0000256" key="7">
    <source>
        <dbReference type="ARBA" id="ARBA00023136"/>
    </source>
</evidence>
<feature type="transmembrane region" description="Helical" evidence="8">
    <location>
        <begin position="185"/>
        <end position="209"/>
    </location>
</feature>
<evidence type="ECO:0000256" key="8">
    <source>
        <dbReference type="SAM" id="Phobius"/>
    </source>
</evidence>
<comment type="subcellular location">
    <subcellularLocation>
        <location evidence="1">Cell membrane</location>
        <topology evidence="1">Multi-pass membrane protein</topology>
    </subcellularLocation>
</comment>
<name>A0A842JHT3_9ACTN</name>
<comment type="similarity">
    <text evidence="2">Belongs to the binding-protein-dependent transport system permease family. FecCD subfamily.</text>
</comment>
<evidence type="ECO:0000313" key="10">
    <source>
        <dbReference type="Proteomes" id="UP000587396"/>
    </source>
</evidence>
<proteinExistence type="inferred from homology"/>
<feature type="transmembrane region" description="Helical" evidence="8">
    <location>
        <begin position="302"/>
        <end position="322"/>
    </location>
</feature>
<evidence type="ECO:0000256" key="4">
    <source>
        <dbReference type="ARBA" id="ARBA00022475"/>
    </source>
</evidence>
<feature type="transmembrane region" description="Helical" evidence="8">
    <location>
        <begin position="89"/>
        <end position="106"/>
    </location>
</feature>
<dbReference type="GO" id="GO:0022857">
    <property type="term" value="F:transmembrane transporter activity"/>
    <property type="evidence" value="ECO:0007669"/>
    <property type="project" value="InterPro"/>
</dbReference>
<dbReference type="InterPro" id="IPR000522">
    <property type="entry name" value="ABC_transptr_permease_BtuC"/>
</dbReference>
<dbReference type="SUPFAM" id="SSF81345">
    <property type="entry name" value="ABC transporter involved in vitamin B12 uptake, BtuC"/>
    <property type="match status" value="1"/>
</dbReference>
<gene>
    <name evidence="9" type="ORF">H7313_05625</name>
</gene>
<evidence type="ECO:0000256" key="2">
    <source>
        <dbReference type="ARBA" id="ARBA00007935"/>
    </source>
</evidence>
<organism evidence="9 10">
    <name type="scientific">Gordonibacter massiliensis</name>
    <name type="common">ex Traore et al. 2017</name>
    <dbReference type="NCBI Taxonomy" id="1841863"/>
    <lineage>
        <taxon>Bacteria</taxon>
        <taxon>Bacillati</taxon>
        <taxon>Actinomycetota</taxon>
        <taxon>Coriobacteriia</taxon>
        <taxon>Eggerthellales</taxon>
        <taxon>Eggerthellaceae</taxon>
        <taxon>Gordonibacter</taxon>
    </lineage>
</organism>
<feature type="transmembrane region" description="Helical" evidence="8">
    <location>
        <begin position="143"/>
        <end position="165"/>
    </location>
</feature>
<dbReference type="Proteomes" id="UP000587396">
    <property type="component" value="Unassembled WGS sequence"/>
</dbReference>
<dbReference type="AlphaFoldDB" id="A0A842JHT3"/>
<evidence type="ECO:0000256" key="3">
    <source>
        <dbReference type="ARBA" id="ARBA00022448"/>
    </source>
</evidence>
<comment type="caution">
    <text evidence="9">The sequence shown here is derived from an EMBL/GenBank/DDBJ whole genome shotgun (WGS) entry which is preliminary data.</text>
</comment>
<keyword evidence="4" id="KW-1003">Cell membrane</keyword>
<feature type="transmembrane region" description="Helical" evidence="8">
    <location>
        <begin position="230"/>
        <end position="260"/>
    </location>
</feature>
<sequence length="328" mass="34081">MVGLSVLALAGVALAALSLGRFTVPISEVAQALLAGVSGAGTPAEQVMTVVLGVRLPRIFAAVLVGGALSIAGASFQGLFRNPLVSPDLLGVSSGACVGAALAILLGFSSQVIGLFAMVFGIVAVCLTMLIPRLFRNDSNLMLILSGVLVGGLMNSIIGFFKYIADPEDELASIVYWTMGSLSAVRWDTIAGLVPLIVVPAIVLVAFSWRINLLTMGDKEAKALGVNVRALRVLIIVCSTLLTSTATCISGTIGWIGLIIPHFVRLMAGADNRFLLPLSITVGAMFLLVIDTLARTITASEIPLSIFTGVIAVPLFIVLLAVKKPKVS</sequence>
<protein>
    <submittedName>
        <fullName evidence="9">Iron ABC transporter permease</fullName>
    </submittedName>
</protein>
<reference evidence="9 10" key="1">
    <citation type="submission" date="2020-08" db="EMBL/GenBank/DDBJ databases">
        <authorList>
            <person name="Liu C."/>
            <person name="Sun Q."/>
        </authorList>
    </citation>
    <scope>NUCLEOTIDE SEQUENCE [LARGE SCALE GENOMIC DNA]</scope>
    <source>
        <strain evidence="9 10">N22</strain>
    </source>
</reference>
<dbReference type="GO" id="GO:0033214">
    <property type="term" value="P:siderophore-iron import into cell"/>
    <property type="evidence" value="ECO:0007669"/>
    <property type="project" value="TreeGrafter"/>
</dbReference>
<dbReference type="GO" id="GO:0005886">
    <property type="term" value="C:plasma membrane"/>
    <property type="evidence" value="ECO:0007669"/>
    <property type="project" value="UniProtKB-SubCell"/>
</dbReference>
<dbReference type="EMBL" id="JACMSE010000003">
    <property type="protein sequence ID" value="MBC2888829.1"/>
    <property type="molecule type" value="Genomic_DNA"/>
</dbReference>
<evidence type="ECO:0000256" key="6">
    <source>
        <dbReference type="ARBA" id="ARBA00022989"/>
    </source>
</evidence>
<dbReference type="FunFam" id="1.10.3470.10:FF:000001">
    <property type="entry name" value="Vitamin B12 ABC transporter permease BtuC"/>
    <property type="match status" value="1"/>
</dbReference>
<dbReference type="InterPro" id="IPR037294">
    <property type="entry name" value="ABC_BtuC-like"/>
</dbReference>
<evidence type="ECO:0000256" key="1">
    <source>
        <dbReference type="ARBA" id="ARBA00004651"/>
    </source>
</evidence>
<dbReference type="Gene3D" id="1.10.3470.10">
    <property type="entry name" value="ABC transporter involved in vitamin B12 uptake, BtuC"/>
    <property type="match status" value="1"/>
</dbReference>
<evidence type="ECO:0000256" key="5">
    <source>
        <dbReference type="ARBA" id="ARBA00022692"/>
    </source>
</evidence>